<evidence type="ECO:0000256" key="1">
    <source>
        <dbReference type="SAM" id="MobiDB-lite"/>
    </source>
</evidence>
<comment type="caution">
    <text evidence="2">The sequence shown here is derived from an EMBL/GenBank/DDBJ whole genome shotgun (WGS) entry which is preliminary data.</text>
</comment>
<proteinExistence type="predicted"/>
<dbReference type="AlphaFoldDB" id="A0A0V0TN62"/>
<feature type="compositionally biased region" description="Basic and acidic residues" evidence="1">
    <location>
        <begin position="1"/>
        <end position="15"/>
    </location>
</feature>
<feature type="compositionally biased region" description="Polar residues" evidence="1">
    <location>
        <begin position="16"/>
        <end position="25"/>
    </location>
</feature>
<evidence type="ECO:0000313" key="3">
    <source>
        <dbReference type="Proteomes" id="UP000055048"/>
    </source>
</evidence>
<accession>A0A0V0TN62</accession>
<organism evidence="2 3">
    <name type="scientific">Trichinella murrelli</name>
    <dbReference type="NCBI Taxonomy" id="144512"/>
    <lineage>
        <taxon>Eukaryota</taxon>
        <taxon>Metazoa</taxon>
        <taxon>Ecdysozoa</taxon>
        <taxon>Nematoda</taxon>
        <taxon>Enoplea</taxon>
        <taxon>Dorylaimia</taxon>
        <taxon>Trichinellida</taxon>
        <taxon>Trichinellidae</taxon>
        <taxon>Trichinella</taxon>
    </lineage>
</organism>
<dbReference type="Proteomes" id="UP000055048">
    <property type="component" value="Unassembled WGS sequence"/>
</dbReference>
<protein>
    <submittedName>
        <fullName evidence="2">Uncharacterized protein</fullName>
    </submittedName>
</protein>
<sequence length="181" mass="20143">MKRDMNNEEKSESVMDTKQSADGTKLNSKGRNFYIMLRLGKSSSSESISVAHDGGPLRLGRSSLNAFQNGNSVLGDRFFRSSNSVAVTVAVRFFLVLLDVGQQRPALGYGWQFDRCDQPSCQSSVSFLPLVLTFRVLWPLFVCQVGRQQTPTVELCPRLRRVMLALLQSSVVDYNSLAGQK</sequence>
<name>A0A0V0TN62_9BILA</name>
<evidence type="ECO:0000313" key="2">
    <source>
        <dbReference type="EMBL" id="KRX39971.1"/>
    </source>
</evidence>
<reference evidence="2 3" key="1">
    <citation type="submission" date="2015-01" db="EMBL/GenBank/DDBJ databases">
        <title>Evolution of Trichinella species and genotypes.</title>
        <authorList>
            <person name="Korhonen P.K."/>
            <person name="Edoardo P."/>
            <person name="Giuseppe L.R."/>
            <person name="Gasser R.B."/>
        </authorList>
    </citation>
    <scope>NUCLEOTIDE SEQUENCE [LARGE SCALE GENOMIC DNA]</scope>
    <source>
        <strain evidence="2">ISS417</strain>
    </source>
</reference>
<gene>
    <name evidence="2" type="ORF">T05_13816</name>
</gene>
<feature type="region of interest" description="Disordered" evidence="1">
    <location>
        <begin position="1"/>
        <end position="25"/>
    </location>
</feature>
<dbReference type="EMBL" id="JYDJ01000215">
    <property type="protein sequence ID" value="KRX39971.1"/>
    <property type="molecule type" value="Genomic_DNA"/>
</dbReference>
<keyword evidence="3" id="KW-1185">Reference proteome</keyword>